<dbReference type="AlphaFoldDB" id="A0A9P9DIQ0"/>
<evidence type="ECO:0000313" key="4">
    <source>
        <dbReference type="Proteomes" id="UP000700596"/>
    </source>
</evidence>
<dbReference type="Proteomes" id="UP000700596">
    <property type="component" value="Unassembled WGS sequence"/>
</dbReference>
<feature type="compositionally biased region" description="Low complexity" evidence="1">
    <location>
        <begin position="180"/>
        <end position="201"/>
    </location>
</feature>
<name>A0A9P9DIQ0_9PLEO</name>
<keyword evidence="2" id="KW-0812">Transmembrane</keyword>
<reference evidence="3" key="1">
    <citation type="journal article" date="2021" name="Nat. Commun.">
        <title>Genetic determinants of endophytism in the Arabidopsis root mycobiome.</title>
        <authorList>
            <person name="Mesny F."/>
            <person name="Miyauchi S."/>
            <person name="Thiergart T."/>
            <person name="Pickel B."/>
            <person name="Atanasova L."/>
            <person name="Karlsson M."/>
            <person name="Huettel B."/>
            <person name="Barry K.W."/>
            <person name="Haridas S."/>
            <person name="Chen C."/>
            <person name="Bauer D."/>
            <person name="Andreopoulos W."/>
            <person name="Pangilinan J."/>
            <person name="LaButti K."/>
            <person name="Riley R."/>
            <person name="Lipzen A."/>
            <person name="Clum A."/>
            <person name="Drula E."/>
            <person name="Henrissat B."/>
            <person name="Kohler A."/>
            <person name="Grigoriev I.V."/>
            <person name="Martin F.M."/>
            <person name="Hacquard S."/>
        </authorList>
    </citation>
    <scope>NUCLEOTIDE SEQUENCE</scope>
    <source>
        <strain evidence="3">MPI-CAGE-CH-0243</strain>
    </source>
</reference>
<evidence type="ECO:0000256" key="2">
    <source>
        <dbReference type="SAM" id="Phobius"/>
    </source>
</evidence>
<dbReference type="EMBL" id="JAGMWT010000011">
    <property type="protein sequence ID" value="KAH7119888.1"/>
    <property type="molecule type" value="Genomic_DNA"/>
</dbReference>
<sequence>MGMGKEFSNRSAEVDNSKSAKEIYMSWSRMVEDHGTRTLTKREDKLEKQFAVDFLAQQKDVLGFQGLDKMVVMGWMRELPTTGDGYVALCNAKSSALVTHVDDDIEVVPHENQQVGGGRVLLLVLFFCPWNRKIIGIDEWHLFFRKQYTFSATSSSTMSYTALPSSSDIRLSPLSPTIGSAKSSSAQPLSSSPSNTSLAIPLLQGPTNLPRPSSPSSPGLPPSQVRPLTGSPYLDSILDWSLKVLGVAAAVLFGIWAPISYKAANDGNKANDETQQEMISKLEAMGKQAAQGSTHDQDIAAAIRGVGSRMDQLATLRLWEFCDGKSHLVTACASMTNKGDINSAVSNVVNWIPPYNTIGAQIHSTIRSTAHGIPNGTPTSAPSKVPASGTPISNPKKPVDISLVLVAVFAGFLLLSSIISCLALCYRLRKRRREGEKRRSTRFIFH</sequence>
<protein>
    <submittedName>
        <fullName evidence="3">Uncharacterized protein</fullName>
    </submittedName>
</protein>
<proteinExistence type="predicted"/>
<feature type="transmembrane region" description="Helical" evidence="2">
    <location>
        <begin position="401"/>
        <end position="428"/>
    </location>
</feature>
<organism evidence="3 4">
    <name type="scientific">Dendryphion nanum</name>
    <dbReference type="NCBI Taxonomy" id="256645"/>
    <lineage>
        <taxon>Eukaryota</taxon>
        <taxon>Fungi</taxon>
        <taxon>Dikarya</taxon>
        <taxon>Ascomycota</taxon>
        <taxon>Pezizomycotina</taxon>
        <taxon>Dothideomycetes</taxon>
        <taxon>Pleosporomycetidae</taxon>
        <taxon>Pleosporales</taxon>
        <taxon>Torulaceae</taxon>
        <taxon>Dendryphion</taxon>
    </lineage>
</organism>
<keyword evidence="4" id="KW-1185">Reference proteome</keyword>
<evidence type="ECO:0000313" key="3">
    <source>
        <dbReference type="EMBL" id="KAH7119888.1"/>
    </source>
</evidence>
<evidence type="ECO:0000256" key="1">
    <source>
        <dbReference type="SAM" id="MobiDB-lite"/>
    </source>
</evidence>
<feature type="compositionally biased region" description="Pro residues" evidence="1">
    <location>
        <begin position="212"/>
        <end position="221"/>
    </location>
</feature>
<dbReference type="OrthoDB" id="3563303at2759"/>
<feature type="region of interest" description="Disordered" evidence="1">
    <location>
        <begin position="178"/>
        <end position="225"/>
    </location>
</feature>
<gene>
    <name evidence="3" type="ORF">B0J11DRAFT_570299</name>
</gene>
<accession>A0A9P9DIQ0</accession>
<keyword evidence="2" id="KW-0472">Membrane</keyword>
<comment type="caution">
    <text evidence="3">The sequence shown here is derived from an EMBL/GenBank/DDBJ whole genome shotgun (WGS) entry which is preliminary data.</text>
</comment>
<keyword evidence="2" id="KW-1133">Transmembrane helix</keyword>